<dbReference type="SUPFAM" id="SSF53474">
    <property type="entry name" value="alpha/beta-Hydrolases"/>
    <property type="match status" value="1"/>
</dbReference>
<dbReference type="AlphaFoldDB" id="D7BJG9"/>
<organism evidence="1 2">
    <name type="scientific">Allomeiothermus silvanus (strain ATCC 700542 / DSM 9946 / NBRC 106475 / NCIMB 13440 / VI-R2)</name>
    <name type="common">Thermus silvanus</name>
    <dbReference type="NCBI Taxonomy" id="526227"/>
    <lineage>
        <taxon>Bacteria</taxon>
        <taxon>Thermotogati</taxon>
        <taxon>Deinococcota</taxon>
        <taxon>Deinococci</taxon>
        <taxon>Thermales</taxon>
        <taxon>Thermaceae</taxon>
        <taxon>Allomeiothermus</taxon>
    </lineage>
</organism>
<keyword evidence="1" id="KW-0614">Plasmid</keyword>
<evidence type="ECO:0008006" key="3">
    <source>
        <dbReference type="Google" id="ProtNLM"/>
    </source>
</evidence>
<evidence type="ECO:0000313" key="1">
    <source>
        <dbReference type="EMBL" id="ADH65325.1"/>
    </source>
</evidence>
<dbReference type="RefSeq" id="WP_013159802.1">
    <property type="nucleotide sequence ID" value="NC_014213.1"/>
</dbReference>
<geneLocation type="plasmid" evidence="1 2">
    <name>pMESIL01</name>
</geneLocation>
<protein>
    <recommendedName>
        <fullName evidence="3">Alpha/beta hydrolase fold protein</fullName>
    </recommendedName>
</protein>
<dbReference type="KEGG" id="msv:Mesil_3526"/>
<name>D7BJG9_ALLS1</name>
<proteinExistence type="predicted"/>
<accession>D7BJG9</accession>
<gene>
    <name evidence="1" type="ORF">Mesil_3526</name>
</gene>
<evidence type="ECO:0000313" key="2">
    <source>
        <dbReference type="Proteomes" id="UP000001916"/>
    </source>
</evidence>
<reference evidence="1 2" key="1">
    <citation type="journal article" date="2010" name="Stand. Genomic Sci.">
        <title>Complete genome sequence of Meiothermus silvanus type strain (VI-R2).</title>
        <authorList>
            <person name="Sikorski J."/>
            <person name="Tindall B.J."/>
            <person name="Lowry S."/>
            <person name="Lucas S."/>
            <person name="Nolan M."/>
            <person name="Copeland A."/>
            <person name="Glavina Del Rio T."/>
            <person name="Tice H."/>
            <person name="Cheng J.F."/>
            <person name="Han C."/>
            <person name="Pitluck S."/>
            <person name="Liolios K."/>
            <person name="Ivanova N."/>
            <person name="Mavromatis K."/>
            <person name="Mikhailova N."/>
            <person name="Pati A."/>
            <person name="Goodwin L."/>
            <person name="Chen A."/>
            <person name="Palaniappan K."/>
            <person name="Land M."/>
            <person name="Hauser L."/>
            <person name="Chang Y.J."/>
            <person name="Jeffries C.D."/>
            <person name="Rohde M."/>
            <person name="Goker M."/>
            <person name="Woyke T."/>
            <person name="Bristow J."/>
            <person name="Eisen J.A."/>
            <person name="Markowitz V."/>
            <person name="Hugenholtz P."/>
            <person name="Kyrpides N.C."/>
            <person name="Klenk H.P."/>
            <person name="Lapidus A."/>
        </authorList>
    </citation>
    <scope>NUCLEOTIDE SEQUENCE [LARGE SCALE GENOMIC DNA]</scope>
    <source>
        <strain evidence="2">ATCC 700542 / DSM 9946 / VI-R2</strain>
        <plasmid evidence="2">Plasmid pMESIL01</plasmid>
    </source>
</reference>
<sequence length="85" mass="9625">MRYVLASSFFFALLPQAFGQSIQPIKIQVNGVELYCIEKGQGETLILLHGGMGDYRSWNPQIQTFAPDYRVISYADAIITRIKIL</sequence>
<dbReference type="EMBL" id="CP002043">
    <property type="protein sequence ID" value="ADH65325.1"/>
    <property type="molecule type" value="Genomic_DNA"/>
</dbReference>
<dbReference type="InterPro" id="IPR029058">
    <property type="entry name" value="AB_hydrolase_fold"/>
</dbReference>
<dbReference type="Proteomes" id="UP000001916">
    <property type="component" value="Plasmid pMESIL01"/>
</dbReference>
<dbReference type="Gene3D" id="3.40.50.1820">
    <property type="entry name" value="alpha/beta hydrolase"/>
    <property type="match status" value="1"/>
</dbReference>
<dbReference type="OrthoDB" id="9801162at2"/>
<keyword evidence="2" id="KW-1185">Reference proteome</keyword>
<dbReference type="HOGENOM" id="CLU_2508841_0_0_0"/>